<dbReference type="RefSeq" id="WP_269263921.1">
    <property type="nucleotide sequence ID" value="NZ_CP098248.1"/>
</dbReference>
<dbReference type="InterPro" id="IPR036390">
    <property type="entry name" value="WH_DNA-bd_sf"/>
</dbReference>
<dbReference type="GO" id="GO:0003677">
    <property type="term" value="F:DNA binding"/>
    <property type="evidence" value="ECO:0007669"/>
    <property type="project" value="UniProtKB-KW"/>
</dbReference>
<dbReference type="EMBL" id="CP098251">
    <property type="protein sequence ID" value="WAV90690.1"/>
    <property type="molecule type" value="Genomic_DNA"/>
</dbReference>
<protein>
    <submittedName>
        <fullName evidence="5">MarR family transcriptional regulator</fullName>
    </submittedName>
</protein>
<proteinExistence type="predicted"/>
<dbReference type="PROSITE" id="PS50995">
    <property type="entry name" value="HTH_MARR_2"/>
    <property type="match status" value="1"/>
</dbReference>
<dbReference type="GO" id="GO:0006950">
    <property type="term" value="P:response to stress"/>
    <property type="evidence" value="ECO:0007669"/>
    <property type="project" value="TreeGrafter"/>
</dbReference>
<dbReference type="Proteomes" id="UP001164794">
    <property type="component" value="Chromosome"/>
</dbReference>
<dbReference type="PRINTS" id="PR00598">
    <property type="entry name" value="HTHMARR"/>
</dbReference>
<evidence type="ECO:0000256" key="1">
    <source>
        <dbReference type="ARBA" id="ARBA00023015"/>
    </source>
</evidence>
<sequence length="154" mass="17165">MSGNDLSLMELMITMTQVSRAYKAVCDRFASRFGLTQAIAWPIVAISRLGDGVRPGVIADAVGIEPSSVVRLIDQLVAAGLLERHEDANDRRARLLFLTEKGRDKAREIEMALIPLRRQLLQGLTDTELDVCMHVFRTLGKSIENYKTASKQHD</sequence>
<dbReference type="PANTHER" id="PTHR33164">
    <property type="entry name" value="TRANSCRIPTIONAL REGULATOR, MARR FAMILY"/>
    <property type="match status" value="1"/>
</dbReference>
<evidence type="ECO:0000313" key="5">
    <source>
        <dbReference type="EMBL" id="WAV90690.1"/>
    </source>
</evidence>
<dbReference type="GO" id="GO:0003700">
    <property type="term" value="F:DNA-binding transcription factor activity"/>
    <property type="evidence" value="ECO:0007669"/>
    <property type="project" value="InterPro"/>
</dbReference>
<reference evidence="5" key="2">
    <citation type="journal article" date="2022" name="Front. Microbiol.">
        <title>New perspectives on an old grouping: The genomic and phenotypic variability of Oxalobacter formigenes and the implications for calcium oxalate stone prevention.</title>
        <authorList>
            <person name="Chmiel J.A."/>
            <person name="Carr C."/>
            <person name="Stuivenberg G.A."/>
            <person name="Venema R."/>
            <person name="Chanyi R.M."/>
            <person name="Al K.F."/>
            <person name="Giguere D."/>
            <person name="Say H."/>
            <person name="Akouris P.P."/>
            <person name="Dominguez Romero S.A."/>
            <person name="Kwong A."/>
            <person name="Tai V."/>
            <person name="Koval S.F."/>
            <person name="Razvi H."/>
            <person name="Bjazevic J."/>
            <person name="Burton J.P."/>
        </authorList>
    </citation>
    <scope>NUCLEOTIDE SEQUENCE</scope>
    <source>
        <strain evidence="5">OxK</strain>
    </source>
</reference>
<accession>A0A9E9LPV1</accession>
<evidence type="ECO:0000313" key="6">
    <source>
        <dbReference type="EMBL" id="WAV96444.1"/>
    </source>
</evidence>
<evidence type="ECO:0000313" key="7">
    <source>
        <dbReference type="Proteomes" id="UP001164794"/>
    </source>
</evidence>
<dbReference type="InterPro" id="IPR039422">
    <property type="entry name" value="MarR/SlyA-like"/>
</dbReference>
<dbReference type="PROSITE" id="PS01117">
    <property type="entry name" value="HTH_MARR_1"/>
    <property type="match status" value="1"/>
</dbReference>
<dbReference type="AlphaFoldDB" id="A0A9E9LPV1"/>
<dbReference type="InterPro" id="IPR000835">
    <property type="entry name" value="HTH_MarR-typ"/>
</dbReference>
<dbReference type="Gene3D" id="1.10.10.10">
    <property type="entry name" value="Winged helix-like DNA-binding domain superfamily/Winged helix DNA-binding domain"/>
    <property type="match status" value="1"/>
</dbReference>
<reference evidence="6" key="1">
    <citation type="journal article" date="2022" name="Front. Microbiol.">
        <title>New perspectives on an old grouping: The genomic and phenotypic variability of Oxalobacter formigenes and the implications for calcium oxalate stone prevention.</title>
        <authorList>
            <person name="Chmiel J.A."/>
            <person name="Carr C."/>
            <person name="Stuivenberg G.A."/>
            <person name="Venema R."/>
            <person name="Chanyi R.M."/>
            <person name="Al K.F."/>
            <person name="Giguere D."/>
            <person name="Say H."/>
            <person name="Akouris P.P."/>
            <person name="Dominguez Romero S.A."/>
            <person name="Kwong A."/>
            <person name="Tai V."/>
            <person name="Koval S.F."/>
            <person name="Razvi H."/>
            <person name="Bjazevic J."/>
            <person name="Burton J.P."/>
        </authorList>
    </citation>
    <scope>NUCLEOTIDE SEQUENCE</scope>
    <source>
        <strain evidence="6">HOxNP-1</strain>
    </source>
</reference>
<feature type="domain" description="HTH marR-type" evidence="4">
    <location>
        <begin position="8"/>
        <end position="141"/>
    </location>
</feature>
<keyword evidence="3" id="KW-0804">Transcription</keyword>
<dbReference type="InterPro" id="IPR036388">
    <property type="entry name" value="WH-like_DNA-bd_sf"/>
</dbReference>
<dbReference type="Pfam" id="PF12802">
    <property type="entry name" value="MarR_2"/>
    <property type="match status" value="1"/>
</dbReference>
<keyword evidence="7" id="KW-1185">Reference proteome</keyword>
<dbReference type="EMBL" id="CP098248">
    <property type="protein sequence ID" value="WAV96444.1"/>
    <property type="molecule type" value="Genomic_DNA"/>
</dbReference>
<evidence type="ECO:0000256" key="2">
    <source>
        <dbReference type="ARBA" id="ARBA00023125"/>
    </source>
</evidence>
<organism evidence="5">
    <name type="scientific">Oxalobacter aliiformigenes</name>
    <dbReference type="NCBI Taxonomy" id="2946593"/>
    <lineage>
        <taxon>Bacteria</taxon>
        <taxon>Pseudomonadati</taxon>
        <taxon>Pseudomonadota</taxon>
        <taxon>Betaproteobacteria</taxon>
        <taxon>Burkholderiales</taxon>
        <taxon>Oxalobacteraceae</taxon>
        <taxon>Oxalobacter</taxon>
    </lineage>
</organism>
<dbReference type="SUPFAM" id="SSF46785">
    <property type="entry name" value="Winged helix' DNA-binding domain"/>
    <property type="match status" value="1"/>
</dbReference>
<evidence type="ECO:0000259" key="4">
    <source>
        <dbReference type="PROSITE" id="PS50995"/>
    </source>
</evidence>
<dbReference type="Proteomes" id="UP001164819">
    <property type="component" value="Chromosome"/>
</dbReference>
<keyword evidence="1" id="KW-0805">Transcription regulation</keyword>
<gene>
    <name evidence="6" type="ORF">NB645_06270</name>
    <name evidence="5" type="ORF">NB646_07495</name>
</gene>
<keyword evidence="2" id="KW-0238">DNA-binding</keyword>
<dbReference type="InterPro" id="IPR023187">
    <property type="entry name" value="Tscrpt_reg_MarR-type_CS"/>
</dbReference>
<dbReference type="SMART" id="SM00347">
    <property type="entry name" value="HTH_MARR"/>
    <property type="match status" value="1"/>
</dbReference>
<evidence type="ECO:0000256" key="3">
    <source>
        <dbReference type="ARBA" id="ARBA00023163"/>
    </source>
</evidence>
<name>A0A9E9LPV1_9BURK</name>
<dbReference type="PANTHER" id="PTHR33164:SF64">
    <property type="entry name" value="TRANSCRIPTIONAL REGULATOR SLYA"/>
    <property type="match status" value="1"/>
</dbReference>